<dbReference type="Gene3D" id="3.30.70.1340">
    <property type="entry name" value="MTH889-like domain"/>
    <property type="match status" value="1"/>
</dbReference>
<keyword evidence="2" id="KW-1185">Reference proteome</keyword>
<dbReference type="InterPro" id="IPR023129">
    <property type="entry name" value="MTH889-like_dom_sf"/>
</dbReference>
<organism evidence="1 2">
    <name type="scientific">Neptunomonas qingdaonensis</name>
    <dbReference type="NCBI Taxonomy" id="1045558"/>
    <lineage>
        <taxon>Bacteria</taxon>
        <taxon>Pseudomonadati</taxon>
        <taxon>Pseudomonadota</taxon>
        <taxon>Gammaproteobacteria</taxon>
        <taxon>Oceanospirillales</taxon>
        <taxon>Oceanospirillaceae</taxon>
        <taxon>Neptunomonas</taxon>
    </lineage>
</organism>
<protein>
    <submittedName>
        <fullName evidence="1">Uncharacterized protein</fullName>
    </submittedName>
</protein>
<evidence type="ECO:0000313" key="1">
    <source>
        <dbReference type="EMBL" id="SFG24517.1"/>
    </source>
</evidence>
<dbReference type="PANTHER" id="PTHR42240">
    <property type="entry name" value="DUF211 DOMAIN-CONTAINING PROTEIN"/>
    <property type="match status" value="1"/>
</dbReference>
<evidence type="ECO:0000313" key="2">
    <source>
        <dbReference type="Proteomes" id="UP000198623"/>
    </source>
</evidence>
<dbReference type="Proteomes" id="UP000198623">
    <property type="component" value="Unassembled WGS sequence"/>
</dbReference>
<dbReference type="PANTHER" id="PTHR42240:SF1">
    <property type="entry name" value="DUF211 DOMAIN-CONTAINING PROTEIN"/>
    <property type="match status" value="1"/>
</dbReference>
<accession>A0A1I2QE25</accession>
<name>A0A1I2QE25_9GAMM</name>
<dbReference type="InterPro" id="IPR003831">
    <property type="entry name" value="DUF211"/>
</dbReference>
<dbReference type="EMBL" id="FOOU01000004">
    <property type="protein sequence ID" value="SFG24517.1"/>
    <property type="molecule type" value="Genomic_DNA"/>
</dbReference>
<dbReference type="SUPFAM" id="SSF160363">
    <property type="entry name" value="MTH889-like"/>
    <property type="match status" value="1"/>
</dbReference>
<reference evidence="2" key="1">
    <citation type="submission" date="2016-10" db="EMBL/GenBank/DDBJ databases">
        <authorList>
            <person name="Varghese N."/>
            <person name="Submissions S."/>
        </authorList>
    </citation>
    <scope>NUCLEOTIDE SEQUENCE [LARGE SCALE GENOMIC DNA]</scope>
    <source>
        <strain evidence="2">CGMCC 1.10971</strain>
    </source>
</reference>
<proteinExistence type="predicted"/>
<dbReference type="OrthoDB" id="5431975at2"/>
<sequence length="88" mass="9478">MIAVKRVVLDVLKPHHPNALEFCQALSAAVEGSTVRVAVIAVDEKTESLEVSVEAALIDFDLLQKVINKMGGALHSIDEVEVKNEPST</sequence>
<dbReference type="Pfam" id="PF02680">
    <property type="entry name" value="DUF211"/>
    <property type="match status" value="1"/>
</dbReference>
<dbReference type="RefSeq" id="WP_090726709.1">
    <property type="nucleotide sequence ID" value="NZ_FOOU01000004.1"/>
</dbReference>
<dbReference type="AlphaFoldDB" id="A0A1I2QE25"/>
<dbReference type="STRING" id="1045558.SAMN05216175_104289"/>
<gene>
    <name evidence="1" type="ORF">SAMN05216175_104289</name>
</gene>